<dbReference type="EMBL" id="CP032829">
    <property type="protein sequence ID" value="AYJ87449.1"/>
    <property type="molecule type" value="Genomic_DNA"/>
</dbReference>
<keyword evidence="7 15" id="KW-0418">Kinase</keyword>
<evidence type="ECO:0000313" key="16">
    <source>
        <dbReference type="Proteomes" id="UP000276254"/>
    </source>
</evidence>
<evidence type="ECO:0000259" key="14">
    <source>
        <dbReference type="PROSITE" id="PS50885"/>
    </source>
</evidence>
<dbReference type="SUPFAM" id="SSF47384">
    <property type="entry name" value="Homodimeric domain of signal transducing histidine kinase"/>
    <property type="match status" value="1"/>
</dbReference>
<gene>
    <name evidence="15" type="ORF">D3Y57_17840</name>
</gene>
<organism evidence="15 16">
    <name type="scientific">Sphingomonas paeninsulae</name>
    <dbReference type="NCBI Taxonomy" id="2319844"/>
    <lineage>
        <taxon>Bacteria</taxon>
        <taxon>Pseudomonadati</taxon>
        <taxon>Pseudomonadota</taxon>
        <taxon>Alphaproteobacteria</taxon>
        <taxon>Sphingomonadales</taxon>
        <taxon>Sphingomonadaceae</taxon>
        <taxon>Sphingomonas</taxon>
    </lineage>
</organism>
<evidence type="ECO:0000256" key="2">
    <source>
        <dbReference type="ARBA" id="ARBA00004370"/>
    </source>
</evidence>
<dbReference type="GO" id="GO:0000155">
    <property type="term" value="F:phosphorelay sensor kinase activity"/>
    <property type="evidence" value="ECO:0007669"/>
    <property type="project" value="InterPro"/>
</dbReference>
<evidence type="ECO:0000256" key="1">
    <source>
        <dbReference type="ARBA" id="ARBA00000085"/>
    </source>
</evidence>
<dbReference type="OrthoDB" id="9809567at2"/>
<proteinExistence type="predicted"/>
<keyword evidence="8 12" id="KW-1133">Transmembrane helix</keyword>
<keyword evidence="10 12" id="KW-0472">Membrane</keyword>
<keyword evidence="5" id="KW-0808">Transferase</keyword>
<dbReference type="Gene3D" id="1.10.287.130">
    <property type="match status" value="1"/>
</dbReference>
<evidence type="ECO:0000259" key="13">
    <source>
        <dbReference type="PROSITE" id="PS50109"/>
    </source>
</evidence>
<dbReference type="CDD" id="cd00082">
    <property type="entry name" value="HisKA"/>
    <property type="match status" value="1"/>
</dbReference>
<keyword evidence="16" id="KW-1185">Reference proteome</keyword>
<evidence type="ECO:0000256" key="3">
    <source>
        <dbReference type="ARBA" id="ARBA00012438"/>
    </source>
</evidence>
<evidence type="ECO:0000256" key="9">
    <source>
        <dbReference type="ARBA" id="ARBA00023012"/>
    </source>
</evidence>
<dbReference type="PANTHER" id="PTHR45436">
    <property type="entry name" value="SENSOR HISTIDINE KINASE YKOH"/>
    <property type="match status" value="1"/>
</dbReference>
<sequence length="456" mass="48907">MMRVLPKSLSGRLLVTAAVTIVVALVLASLAIGHILERFVMNGLDERLDAQITLVSRAIGPDGTLDASRAIDIPPFDRPGSGWSWEVIGPASRLRSASLEGADLAPPRGRAGPLFGRGDDDHPHTRERPRPLDGFDAQGRATHYRMATLPTLRGDAIVLAAGPRAIVERPLRAAMVPLLLSVFLLGGFLAVALVVQLRIGLRPLSVLRQRVADVRAGRVRHIHVEEPTELLPLVGELNALIDANEKALVRARGHVANLAHGLKTPLAIMKLDLAQKTGDTNDQLHSQLERMEGQIRHHLGRARASEAGGMTARLLLAPRVRDLSDALARIYGDRLIRPIIDIDPTLEVQCDSQDLDEMLGNLFDNAWQHAETTVRVGAQAVDRTIEITIDDDGAGMSPDRITDLNTPQRLDVGAGGNGLGIAIARELAELHGGSLVLWQSDLGGLSVSLGLPGGAP</sequence>
<dbReference type="InterPro" id="IPR003594">
    <property type="entry name" value="HATPase_dom"/>
</dbReference>
<dbReference type="Gene3D" id="3.30.565.10">
    <property type="entry name" value="Histidine kinase-like ATPase, C-terminal domain"/>
    <property type="match status" value="1"/>
</dbReference>
<dbReference type="InterPro" id="IPR036097">
    <property type="entry name" value="HisK_dim/P_sf"/>
</dbReference>
<comment type="catalytic activity">
    <reaction evidence="1">
        <text>ATP + protein L-histidine = ADP + protein N-phospho-L-histidine.</text>
        <dbReference type="EC" id="2.7.13.3"/>
    </reaction>
</comment>
<feature type="domain" description="HAMP" evidence="14">
    <location>
        <begin position="198"/>
        <end position="249"/>
    </location>
</feature>
<feature type="compositionally biased region" description="Basic and acidic residues" evidence="11">
    <location>
        <begin position="117"/>
        <end position="133"/>
    </location>
</feature>
<evidence type="ECO:0000256" key="10">
    <source>
        <dbReference type="ARBA" id="ARBA00023136"/>
    </source>
</evidence>
<dbReference type="EC" id="2.7.13.3" evidence="3"/>
<evidence type="ECO:0000256" key="5">
    <source>
        <dbReference type="ARBA" id="ARBA00022679"/>
    </source>
</evidence>
<feature type="region of interest" description="Disordered" evidence="11">
    <location>
        <begin position="107"/>
        <end position="136"/>
    </location>
</feature>
<dbReference type="PROSITE" id="PS50109">
    <property type="entry name" value="HIS_KIN"/>
    <property type="match status" value="1"/>
</dbReference>
<dbReference type="AlphaFoldDB" id="A0A494TD66"/>
<evidence type="ECO:0000256" key="12">
    <source>
        <dbReference type="SAM" id="Phobius"/>
    </source>
</evidence>
<keyword evidence="9" id="KW-0902">Two-component regulatory system</keyword>
<evidence type="ECO:0000256" key="4">
    <source>
        <dbReference type="ARBA" id="ARBA00022553"/>
    </source>
</evidence>
<protein>
    <recommendedName>
        <fullName evidence="3">histidine kinase</fullName>
        <ecNumber evidence="3">2.7.13.3</ecNumber>
    </recommendedName>
</protein>
<evidence type="ECO:0000313" key="15">
    <source>
        <dbReference type="EMBL" id="AYJ87449.1"/>
    </source>
</evidence>
<dbReference type="InterPro" id="IPR003661">
    <property type="entry name" value="HisK_dim/P_dom"/>
</dbReference>
<dbReference type="InterPro" id="IPR036890">
    <property type="entry name" value="HATPase_C_sf"/>
</dbReference>
<dbReference type="InterPro" id="IPR050428">
    <property type="entry name" value="TCS_sensor_his_kinase"/>
</dbReference>
<dbReference type="SUPFAM" id="SSF55874">
    <property type="entry name" value="ATPase domain of HSP90 chaperone/DNA topoisomerase II/histidine kinase"/>
    <property type="match status" value="1"/>
</dbReference>
<accession>A0A494TD66</accession>
<evidence type="ECO:0000256" key="7">
    <source>
        <dbReference type="ARBA" id="ARBA00022777"/>
    </source>
</evidence>
<dbReference type="KEGG" id="spha:D3Y57_17840"/>
<dbReference type="InterPro" id="IPR004358">
    <property type="entry name" value="Sig_transdc_His_kin-like_C"/>
</dbReference>
<keyword evidence="6 12" id="KW-0812">Transmembrane</keyword>
<keyword evidence="4" id="KW-0597">Phosphoprotein</keyword>
<dbReference type="Pfam" id="PF02518">
    <property type="entry name" value="HATPase_c"/>
    <property type="match status" value="1"/>
</dbReference>
<evidence type="ECO:0000256" key="6">
    <source>
        <dbReference type="ARBA" id="ARBA00022692"/>
    </source>
</evidence>
<evidence type="ECO:0000256" key="8">
    <source>
        <dbReference type="ARBA" id="ARBA00022989"/>
    </source>
</evidence>
<feature type="transmembrane region" description="Helical" evidence="12">
    <location>
        <begin position="174"/>
        <end position="195"/>
    </location>
</feature>
<dbReference type="PANTHER" id="PTHR45436:SF5">
    <property type="entry name" value="SENSOR HISTIDINE KINASE TRCS"/>
    <property type="match status" value="1"/>
</dbReference>
<evidence type="ECO:0000256" key="11">
    <source>
        <dbReference type="SAM" id="MobiDB-lite"/>
    </source>
</evidence>
<name>A0A494TD66_SPHPE</name>
<dbReference type="PRINTS" id="PR00344">
    <property type="entry name" value="BCTRLSENSOR"/>
</dbReference>
<dbReference type="InterPro" id="IPR005467">
    <property type="entry name" value="His_kinase_dom"/>
</dbReference>
<dbReference type="SMART" id="SM00387">
    <property type="entry name" value="HATPase_c"/>
    <property type="match status" value="1"/>
</dbReference>
<comment type="subcellular location">
    <subcellularLocation>
        <location evidence="2">Membrane</location>
    </subcellularLocation>
</comment>
<reference evidence="15 16" key="1">
    <citation type="submission" date="2018-09" db="EMBL/GenBank/DDBJ databases">
        <title>Sphingomonas peninsula sp. nov., isolated from fildes peninsula, Antarctic soil.</title>
        <authorList>
            <person name="Yingchao G."/>
        </authorList>
    </citation>
    <scope>NUCLEOTIDE SEQUENCE [LARGE SCALE GENOMIC DNA]</scope>
    <source>
        <strain evidence="15 16">YZ-8</strain>
    </source>
</reference>
<dbReference type="Proteomes" id="UP000276254">
    <property type="component" value="Chromosome"/>
</dbReference>
<dbReference type="GO" id="GO:0005886">
    <property type="term" value="C:plasma membrane"/>
    <property type="evidence" value="ECO:0007669"/>
    <property type="project" value="TreeGrafter"/>
</dbReference>
<dbReference type="InterPro" id="IPR003660">
    <property type="entry name" value="HAMP_dom"/>
</dbReference>
<dbReference type="PROSITE" id="PS50885">
    <property type="entry name" value="HAMP"/>
    <property type="match status" value="1"/>
</dbReference>
<feature type="domain" description="Histidine kinase" evidence="13">
    <location>
        <begin position="257"/>
        <end position="455"/>
    </location>
</feature>